<proteinExistence type="predicted"/>
<protein>
    <submittedName>
        <fullName evidence="5">Fic family protein</fullName>
    </submittedName>
</protein>
<dbReference type="GO" id="GO:0005524">
    <property type="term" value="F:ATP binding"/>
    <property type="evidence" value="ECO:0007669"/>
    <property type="project" value="UniProtKB-KW"/>
</dbReference>
<dbReference type="AlphaFoldDB" id="A0A7C5LTJ2"/>
<dbReference type="SUPFAM" id="SSF140931">
    <property type="entry name" value="Fic-like"/>
    <property type="match status" value="1"/>
</dbReference>
<feature type="binding site" evidence="1">
    <location>
        <begin position="218"/>
        <end position="224"/>
    </location>
    <ligand>
        <name>ATP</name>
        <dbReference type="ChEBI" id="CHEBI:30616"/>
    </ligand>
</feature>
<evidence type="ECO:0000259" key="4">
    <source>
        <dbReference type="PROSITE" id="PS51459"/>
    </source>
</evidence>
<dbReference type="InterPro" id="IPR026287">
    <property type="entry name" value="SoFic-like"/>
</dbReference>
<evidence type="ECO:0000256" key="1">
    <source>
        <dbReference type="PIRSR" id="PIRSR038925-1"/>
    </source>
</evidence>
<dbReference type="PROSITE" id="PS51459">
    <property type="entry name" value="FIDO"/>
    <property type="match status" value="1"/>
</dbReference>
<gene>
    <name evidence="5" type="ORF">ENJ42_05920</name>
</gene>
<feature type="binding site" evidence="3">
    <location>
        <begin position="255"/>
        <end position="256"/>
    </location>
    <ligand>
        <name>ATP</name>
        <dbReference type="ChEBI" id="CHEBI:30616"/>
    </ligand>
</feature>
<organism evidence="5">
    <name type="scientific">Hellea balneolensis</name>
    <dbReference type="NCBI Taxonomy" id="287478"/>
    <lineage>
        <taxon>Bacteria</taxon>
        <taxon>Pseudomonadati</taxon>
        <taxon>Pseudomonadota</taxon>
        <taxon>Alphaproteobacteria</taxon>
        <taxon>Maricaulales</taxon>
        <taxon>Robiginitomaculaceae</taxon>
        <taxon>Hellea</taxon>
    </lineage>
</organism>
<dbReference type="PANTHER" id="PTHR13504:SF38">
    <property type="entry name" value="FIDO DOMAIN-CONTAINING PROTEIN"/>
    <property type="match status" value="1"/>
</dbReference>
<reference evidence="5" key="1">
    <citation type="journal article" date="2020" name="mSystems">
        <title>Genome- and Community-Level Interaction Insights into Carbon Utilization and Element Cycling Functions of Hydrothermarchaeota in Hydrothermal Sediment.</title>
        <authorList>
            <person name="Zhou Z."/>
            <person name="Liu Y."/>
            <person name="Xu W."/>
            <person name="Pan J."/>
            <person name="Luo Z.H."/>
            <person name="Li M."/>
        </authorList>
    </citation>
    <scope>NUCLEOTIDE SEQUENCE [LARGE SCALE GENOMIC DNA]</scope>
    <source>
        <strain evidence="5">HyVt-485</strain>
    </source>
</reference>
<dbReference type="PANTHER" id="PTHR13504">
    <property type="entry name" value="FIDO DOMAIN-CONTAINING PROTEIN DDB_G0283145"/>
    <property type="match status" value="1"/>
</dbReference>
<keyword evidence="1" id="KW-0547">Nucleotide-binding</keyword>
<dbReference type="Pfam" id="PF13784">
    <property type="entry name" value="Fic_N"/>
    <property type="match status" value="1"/>
</dbReference>
<sequence>MEIALETYKSGEYEPGNQYKAFLPSLINKPWIISDSEINSLLEAAALNLGALNAMSKIVPDTRMFMKMLVTKEAVRSSRIEGTQTSFDEALLPEAEIASDRWQDWQEVNNYTKALQKAALDIDKKPISTRLFKATHSILMSGVRGQHKMPGEYRKSQNWIGGRSINEAVFVPPLPFRVENLMGDLENFLHNKNIYLPSLLRIAIAHYQFETIHPFLDGNGRIGRLIIPLYLVDQGLLTHPILYLSAFFENDRELYYKSLTRVRTHNDLKGWIKYFLIGVRETSIDAMNTLEAILNLKRELEYRIKTEFGRRKGTGLMLLSSLFTHQWIDIDSAAKACGTSYATANKLVALMCNYGILREVTGHSRNR</sequence>
<dbReference type="Pfam" id="PF02661">
    <property type="entry name" value="Fic"/>
    <property type="match status" value="1"/>
</dbReference>
<feature type="active site" evidence="2">
    <location>
        <position position="213"/>
    </location>
</feature>
<dbReference type="InterPro" id="IPR025758">
    <property type="entry name" value="Fic/DOC_N"/>
</dbReference>
<feature type="non-terminal residue" evidence="5">
    <location>
        <position position="367"/>
    </location>
</feature>
<feature type="binding site" evidence="1">
    <location>
        <position position="255"/>
    </location>
    <ligand>
        <name>ATP</name>
        <dbReference type="ChEBI" id="CHEBI:30616"/>
    </ligand>
</feature>
<accession>A0A7C5LTJ2</accession>
<feature type="domain" description="Fido" evidence="4">
    <location>
        <begin position="127"/>
        <end position="277"/>
    </location>
</feature>
<dbReference type="PIRSF" id="PIRSF038925">
    <property type="entry name" value="AMP-prot_trans"/>
    <property type="match status" value="1"/>
</dbReference>
<dbReference type="Gene3D" id="1.10.3290.10">
    <property type="entry name" value="Fido-like domain"/>
    <property type="match status" value="1"/>
</dbReference>
<evidence type="ECO:0000256" key="3">
    <source>
        <dbReference type="PIRSR" id="PIRSR640198-2"/>
    </source>
</evidence>
<dbReference type="InterPro" id="IPR036597">
    <property type="entry name" value="Fido-like_dom_sf"/>
</dbReference>
<evidence type="ECO:0000256" key="2">
    <source>
        <dbReference type="PIRSR" id="PIRSR640198-1"/>
    </source>
</evidence>
<dbReference type="EMBL" id="DRMJ01000301">
    <property type="protein sequence ID" value="HHL43134.1"/>
    <property type="molecule type" value="Genomic_DNA"/>
</dbReference>
<feature type="binding site" evidence="1">
    <location>
        <position position="81"/>
    </location>
    <ligand>
        <name>ATP</name>
        <dbReference type="ChEBI" id="CHEBI:30616"/>
    </ligand>
</feature>
<evidence type="ECO:0000313" key="5">
    <source>
        <dbReference type="EMBL" id="HHL43134.1"/>
    </source>
</evidence>
<name>A0A7C5LTJ2_9PROT</name>
<feature type="binding site" evidence="1">
    <location>
        <position position="213"/>
    </location>
    <ligand>
        <name>ATP</name>
        <dbReference type="ChEBI" id="CHEBI:30616"/>
    </ligand>
</feature>
<feature type="binding site" evidence="3">
    <location>
        <begin position="217"/>
        <end position="224"/>
    </location>
    <ligand>
        <name>ATP</name>
        <dbReference type="ChEBI" id="CHEBI:30616"/>
    </ligand>
</feature>
<comment type="caution">
    <text evidence="5">The sequence shown here is derived from an EMBL/GenBank/DDBJ whole genome shotgun (WGS) entry which is preliminary data.</text>
</comment>
<dbReference type="InterPro" id="IPR003812">
    <property type="entry name" value="Fido"/>
</dbReference>
<keyword evidence="1" id="KW-0067">ATP-binding</keyword>
<dbReference type="InterPro" id="IPR040198">
    <property type="entry name" value="Fido_containing"/>
</dbReference>
<dbReference type="Proteomes" id="UP000885830">
    <property type="component" value="Unassembled WGS sequence"/>
</dbReference>